<dbReference type="RefSeq" id="WP_093427640.1">
    <property type="nucleotide sequence ID" value="NZ_FOMJ01000002.1"/>
</dbReference>
<evidence type="ECO:0000256" key="6">
    <source>
        <dbReference type="RuleBase" id="RU361157"/>
    </source>
</evidence>
<dbReference type="PANTHER" id="PTHR43332:SF2">
    <property type="entry name" value="INNER MEMBRANE TRANSPORT PERMEASE YADH"/>
    <property type="match status" value="1"/>
</dbReference>
<dbReference type="InterPro" id="IPR052522">
    <property type="entry name" value="ABC-2_transport_permease"/>
</dbReference>
<evidence type="ECO:0000256" key="4">
    <source>
        <dbReference type="ARBA" id="ARBA00022989"/>
    </source>
</evidence>
<dbReference type="InterPro" id="IPR047817">
    <property type="entry name" value="ABC2_TM_bact-type"/>
</dbReference>
<evidence type="ECO:0000256" key="1">
    <source>
        <dbReference type="ARBA" id="ARBA00004141"/>
    </source>
</evidence>
<dbReference type="Pfam" id="PF01061">
    <property type="entry name" value="ABC2_membrane"/>
    <property type="match status" value="1"/>
</dbReference>
<keyword evidence="3 6" id="KW-0812">Transmembrane</keyword>
<evidence type="ECO:0000259" key="7">
    <source>
        <dbReference type="PROSITE" id="PS51012"/>
    </source>
</evidence>
<keyword evidence="6" id="KW-0813">Transport</keyword>
<evidence type="ECO:0000313" key="8">
    <source>
        <dbReference type="EMBL" id="SFD17090.1"/>
    </source>
</evidence>
<feature type="transmembrane region" description="Helical" evidence="6">
    <location>
        <begin position="21"/>
        <end position="42"/>
    </location>
</feature>
<dbReference type="GO" id="GO:0140359">
    <property type="term" value="F:ABC-type transporter activity"/>
    <property type="evidence" value="ECO:0007669"/>
    <property type="project" value="InterPro"/>
</dbReference>
<organism evidence="8 9">
    <name type="scientific">Thiohalospira halophila DSM 15071</name>
    <dbReference type="NCBI Taxonomy" id="1123397"/>
    <lineage>
        <taxon>Bacteria</taxon>
        <taxon>Pseudomonadati</taxon>
        <taxon>Pseudomonadota</taxon>
        <taxon>Gammaproteobacteria</taxon>
        <taxon>Thiohalospirales</taxon>
        <taxon>Thiohalospiraceae</taxon>
        <taxon>Thiohalospira</taxon>
    </lineage>
</organism>
<evidence type="ECO:0000313" key="9">
    <source>
        <dbReference type="Proteomes" id="UP000198611"/>
    </source>
</evidence>
<dbReference type="GO" id="GO:0043190">
    <property type="term" value="C:ATP-binding cassette (ABC) transporter complex"/>
    <property type="evidence" value="ECO:0007669"/>
    <property type="project" value="InterPro"/>
</dbReference>
<feature type="transmembrane region" description="Helical" evidence="6">
    <location>
        <begin position="225"/>
        <end position="249"/>
    </location>
</feature>
<keyword evidence="4 6" id="KW-1133">Transmembrane helix</keyword>
<dbReference type="PIRSF" id="PIRSF006648">
    <property type="entry name" value="DrrB"/>
    <property type="match status" value="1"/>
</dbReference>
<keyword evidence="6" id="KW-1003">Cell membrane</keyword>
<comment type="subcellular location">
    <subcellularLocation>
        <location evidence="6">Cell inner membrane</location>
        <topology evidence="6">Multi-pass membrane protein</topology>
    </subcellularLocation>
    <subcellularLocation>
        <location evidence="1">Membrane</location>
        <topology evidence="1">Multi-pass membrane protein</topology>
    </subcellularLocation>
</comment>
<proteinExistence type="inferred from homology"/>
<dbReference type="Proteomes" id="UP000198611">
    <property type="component" value="Unassembled WGS sequence"/>
</dbReference>
<accession>A0A1I1QG47</accession>
<dbReference type="AlphaFoldDB" id="A0A1I1QG47"/>
<dbReference type="PANTHER" id="PTHR43332">
    <property type="entry name" value="INNER MEMBRANE TRANSPORT PERMEASE YADH-RELATED"/>
    <property type="match status" value="1"/>
</dbReference>
<evidence type="ECO:0000256" key="3">
    <source>
        <dbReference type="ARBA" id="ARBA00022692"/>
    </source>
</evidence>
<dbReference type="OrthoDB" id="9804001at2"/>
<dbReference type="EMBL" id="FOMJ01000002">
    <property type="protein sequence ID" value="SFD17090.1"/>
    <property type="molecule type" value="Genomic_DNA"/>
</dbReference>
<reference evidence="8 9" key="1">
    <citation type="submission" date="2016-10" db="EMBL/GenBank/DDBJ databases">
        <authorList>
            <person name="de Groot N.N."/>
        </authorList>
    </citation>
    <scope>NUCLEOTIDE SEQUENCE [LARGE SCALE GENOMIC DNA]</scope>
    <source>
        <strain evidence="8 9">HL3</strain>
    </source>
</reference>
<dbReference type="InterPro" id="IPR013525">
    <property type="entry name" value="ABC2_TM"/>
</dbReference>
<gene>
    <name evidence="8" type="ORF">SAMN05660831_00986</name>
</gene>
<evidence type="ECO:0000256" key="2">
    <source>
        <dbReference type="ARBA" id="ARBA00007783"/>
    </source>
</evidence>
<name>A0A1I1QG47_9GAMM</name>
<dbReference type="NCBIfam" id="NF011648">
    <property type="entry name" value="PRK15066.1"/>
    <property type="match status" value="1"/>
</dbReference>
<keyword evidence="5 6" id="KW-0472">Membrane</keyword>
<dbReference type="PROSITE" id="PS51012">
    <property type="entry name" value="ABC_TM2"/>
    <property type="match status" value="1"/>
</dbReference>
<feature type="transmembrane region" description="Helical" evidence="6">
    <location>
        <begin position="62"/>
        <end position="85"/>
    </location>
</feature>
<dbReference type="InterPro" id="IPR000412">
    <property type="entry name" value="ABC_2_transport"/>
</dbReference>
<dbReference type="STRING" id="1123397.SAMN05660831_00986"/>
<feature type="transmembrane region" description="Helical" evidence="6">
    <location>
        <begin position="172"/>
        <end position="192"/>
    </location>
</feature>
<comment type="similarity">
    <text evidence="2 6">Belongs to the ABC-2 integral membrane protein family.</text>
</comment>
<feature type="transmembrane region" description="Helical" evidence="6">
    <location>
        <begin position="97"/>
        <end position="130"/>
    </location>
</feature>
<sequence length="257" mass="27538">MNIALHWFAYRGLVVKQVRRFLRAWVQNLLPSVVTATLFLVVFGHLVGRELGGMGGVAYADFILPGLVMLAVITNAYSNVTLAVYGARLQRHIEEILVAPMPAWLVVAGFATGGLLRGLLAGALVLAIALPFTDLALHHIGATAGIAVLTALLFSLAGLINGVFARSFDHTSVVNTFVLTPLIYLGGLFYPVSRLPEPWDTVAAANPMHYIIEGFRHGLLGASPVAWTTTFAVLAAATVVVGWLAWYLVARGVRIKA</sequence>
<keyword evidence="9" id="KW-1185">Reference proteome</keyword>
<feature type="domain" description="ABC transmembrane type-2" evidence="7">
    <location>
        <begin position="23"/>
        <end position="252"/>
    </location>
</feature>
<dbReference type="PRINTS" id="PR00164">
    <property type="entry name" value="ABC2TRNSPORT"/>
</dbReference>
<evidence type="ECO:0000256" key="5">
    <source>
        <dbReference type="ARBA" id="ARBA00023136"/>
    </source>
</evidence>
<protein>
    <recommendedName>
        <fullName evidence="6">Transport permease protein</fullName>
    </recommendedName>
</protein>
<feature type="transmembrane region" description="Helical" evidence="6">
    <location>
        <begin position="136"/>
        <end position="160"/>
    </location>
</feature>